<dbReference type="InterPro" id="IPR043543">
    <property type="entry name" value="PAPPA/PAPPA2"/>
</dbReference>
<dbReference type="GO" id="GO:0007166">
    <property type="term" value="P:cell surface receptor signaling pathway"/>
    <property type="evidence" value="ECO:0007669"/>
    <property type="project" value="TreeGrafter"/>
</dbReference>
<evidence type="ECO:0000313" key="2">
    <source>
        <dbReference type="Proteomes" id="UP000267096"/>
    </source>
</evidence>
<gene>
    <name evidence="1" type="ORF">ASIM_LOCUS19368</name>
</gene>
<dbReference type="GO" id="GO:0004222">
    <property type="term" value="F:metalloendopeptidase activity"/>
    <property type="evidence" value="ECO:0007669"/>
    <property type="project" value="TreeGrafter"/>
</dbReference>
<dbReference type="InterPro" id="IPR013320">
    <property type="entry name" value="ConA-like_dom_sf"/>
</dbReference>
<dbReference type="OrthoDB" id="5822371at2759"/>
<accession>A0A3P6TXW4</accession>
<name>A0A3P6TXW4_ANISI</name>
<dbReference type="AlphaFoldDB" id="A0A3P6TXW4"/>
<dbReference type="Pfam" id="PF13385">
    <property type="entry name" value="Laminin_G_3"/>
    <property type="match status" value="1"/>
</dbReference>
<dbReference type="EMBL" id="UYRR01037115">
    <property type="protein sequence ID" value="VDK69131.1"/>
    <property type="molecule type" value="Genomic_DNA"/>
</dbReference>
<dbReference type="Gene3D" id="2.60.120.200">
    <property type="match status" value="1"/>
</dbReference>
<dbReference type="PANTHER" id="PTHR46130:SF3">
    <property type="entry name" value="CHROMOSOME UNDETERMINED SCAFFOLD_33, WHOLE GENOME SHOTGUN SEQUENCE"/>
    <property type="match status" value="1"/>
</dbReference>
<reference evidence="1 2" key="1">
    <citation type="submission" date="2018-11" db="EMBL/GenBank/DDBJ databases">
        <authorList>
            <consortium name="Pathogen Informatics"/>
        </authorList>
    </citation>
    <scope>NUCLEOTIDE SEQUENCE [LARGE SCALE GENOMIC DNA]</scope>
</reference>
<dbReference type="GO" id="GO:0005615">
    <property type="term" value="C:extracellular space"/>
    <property type="evidence" value="ECO:0007669"/>
    <property type="project" value="TreeGrafter"/>
</dbReference>
<protein>
    <submittedName>
        <fullName evidence="1">Uncharacterized protein</fullName>
    </submittedName>
</protein>
<dbReference type="SUPFAM" id="SSF49899">
    <property type="entry name" value="Concanavalin A-like lectins/glucanases"/>
    <property type="match status" value="1"/>
</dbReference>
<sequence>MGDICGKQSVTSSVRIAIESEGGGEHKARIIAQLTTQMANQPTTLKSELSWSANEWIQVAIAYSGHEFFLYINGARVAKSRKQVQMLNNC</sequence>
<keyword evidence="2" id="KW-1185">Reference proteome</keyword>
<dbReference type="Proteomes" id="UP000267096">
    <property type="component" value="Unassembled WGS sequence"/>
</dbReference>
<proteinExistence type="predicted"/>
<organism evidence="1 2">
    <name type="scientific">Anisakis simplex</name>
    <name type="common">Herring worm</name>
    <dbReference type="NCBI Taxonomy" id="6269"/>
    <lineage>
        <taxon>Eukaryota</taxon>
        <taxon>Metazoa</taxon>
        <taxon>Ecdysozoa</taxon>
        <taxon>Nematoda</taxon>
        <taxon>Chromadorea</taxon>
        <taxon>Rhabditida</taxon>
        <taxon>Spirurina</taxon>
        <taxon>Ascaridomorpha</taxon>
        <taxon>Ascaridoidea</taxon>
        <taxon>Anisakidae</taxon>
        <taxon>Anisakis</taxon>
        <taxon>Anisakis simplex complex</taxon>
    </lineage>
</organism>
<evidence type="ECO:0000313" key="1">
    <source>
        <dbReference type="EMBL" id="VDK69131.1"/>
    </source>
</evidence>
<dbReference type="GO" id="GO:0006508">
    <property type="term" value="P:proteolysis"/>
    <property type="evidence" value="ECO:0007669"/>
    <property type="project" value="TreeGrafter"/>
</dbReference>
<dbReference type="PANTHER" id="PTHR46130">
    <property type="entry name" value="LAMGL DOMAIN-CONTAINING PROTEIN"/>
    <property type="match status" value="1"/>
</dbReference>